<protein>
    <recommendedName>
        <fullName evidence="5">Thiamine diphosphokinase</fullName>
        <ecNumber evidence="5">2.7.6.2</ecNumber>
    </recommendedName>
</protein>
<dbReference type="InterPro" id="IPR007371">
    <property type="entry name" value="TPK_catalytic"/>
</dbReference>
<reference evidence="8 9" key="1">
    <citation type="submission" date="2016-10" db="EMBL/GenBank/DDBJ databases">
        <authorList>
            <person name="de Groot N.N."/>
        </authorList>
    </citation>
    <scope>NUCLEOTIDE SEQUENCE [LARGE SCALE GENOMIC DNA]</scope>
    <source>
        <strain evidence="8 9">Z108</strain>
    </source>
</reference>
<dbReference type="PANTHER" id="PTHR41299">
    <property type="entry name" value="THIAMINE PYROPHOSPHOKINASE"/>
    <property type="match status" value="1"/>
</dbReference>
<dbReference type="RefSeq" id="WP_075445610.1">
    <property type="nucleotide sequence ID" value="NZ_FOQK01000031.1"/>
</dbReference>
<dbReference type="GO" id="GO:0030975">
    <property type="term" value="F:thiamine binding"/>
    <property type="evidence" value="ECO:0007669"/>
    <property type="project" value="InterPro"/>
</dbReference>
<gene>
    <name evidence="8" type="ORF">SAMN04487861_13117</name>
</gene>
<dbReference type="Pfam" id="PF04263">
    <property type="entry name" value="TPK_catalytic"/>
    <property type="match status" value="1"/>
</dbReference>
<keyword evidence="4" id="KW-0067">ATP-binding</keyword>
<dbReference type="InterPro" id="IPR007373">
    <property type="entry name" value="Thiamin_PyroPKinase_B1-bd"/>
</dbReference>
<dbReference type="EC" id="2.7.6.2" evidence="5"/>
<dbReference type="GO" id="GO:0004788">
    <property type="term" value="F:thiamine diphosphokinase activity"/>
    <property type="evidence" value="ECO:0007669"/>
    <property type="project" value="UniProtKB-UniRule"/>
</dbReference>
<dbReference type="AlphaFoldDB" id="A0A1I3HJF5"/>
<feature type="domain" description="Thiamin pyrophosphokinase catalytic" evidence="6">
    <location>
        <begin position="51"/>
        <end position="140"/>
    </location>
</feature>
<evidence type="ECO:0000256" key="2">
    <source>
        <dbReference type="ARBA" id="ARBA00022741"/>
    </source>
</evidence>
<evidence type="ECO:0000256" key="5">
    <source>
        <dbReference type="NCBIfam" id="TIGR01378"/>
    </source>
</evidence>
<evidence type="ECO:0000313" key="9">
    <source>
        <dbReference type="Proteomes" id="UP000183639"/>
    </source>
</evidence>
<dbReference type="Pfam" id="PF04265">
    <property type="entry name" value="TPK_B1_binding"/>
    <property type="match status" value="1"/>
</dbReference>
<dbReference type="NCBIfam" id="TIGR01378">
    <property type="entry name" value="thi_PPkinase"/>
    <property type="match status" value="1"/>
</dbReference>
<dbReference type="Proteomes" id="UP000183639">
    <property type="component" value="Unassembled WGS sequence"/>
</dbReference>
<dbReference type="EMBL" id="FOQK01000031">
    <property type="protein sequence ID" value="SFI35865.1"/>
    <property type="molecule type" value="Genomic_DNA"/>
</dbReference>
<dbReference type="GO" id="GO:0009229">
    <property type="term" value="P:thiamine diphosphate biosynthetic process"/>
    <property type="evidence" value="ECO:0007669"/>
    <property type="project" value="InterPro"/>
</dbReference>
<accession>A0A1I3HJF5</accession>
<dbReference type="PANTHER" id="PTHR41299:SF1">
    <property type="entry name" value="THIAMINE PYROPHOSPHOKINASE"/>
    <property type="match status" value="1"/>
</dbReference>
<proteinExistence type="predicted"/>
<evidence type="ECO:0000256" key="1">
    <source>
        <dbReference type="ARBA" id="ARBA00022679"/>
    </source>
</evidence>
<evidence type="ECO:0000256" key="4">
    <source>
        <dbReference type="ARBA" id="ARBA00022840"/>
    </source>
</evidence>
<dbReference type="SUPFAM" id="SSF63999">
    <property type="entry name" value="Thiamin pyrophosphokinase, catalytic domain"/>
    <property type="match status" value="1"/>
</dbReference>
<keyword evidence="1" id="KW-0808">Transferase</keyword>
<evidence type="ECO:0000259" key="7">
    <source>
        <dbReference type="Pfam" id="PF04265"/>
    </source>
</evidence>
<dbReference type="GO" id="GO:0016301">
    <property type="term" value="F:kinase activity"/>
    <property type="evidence" value="ECO:0007669"/>
    <property type="project" value="UniProtKB-KW"/>
</dbReference>
<organism evidence="8 9">
    <name type="scientific">Selenomonas ruminantium</name>
    <dbReference type="NCBI Taxonomy" id="971"/>
    <lineage>
        <taxon>Bacteria</taxon>
        <taxon>Bacillati</taxon>
        <taxon>Bacillota</taxon>
        <taxon>Negativicutes</taxon>
        <taxon>Selenomonadales</taxon>
        <taxon>Selenomonadaceae</taxon>
        <taxon>Selenomonas</taxon>
    </lineage>
</organism>
<name>A0A1I3HJF5_SELRU</name>
<dbReference type="OrthoDB" id="1678571at2"/>
<evidence type="ECO:0000259" key="6">
    <source>
        <dbReference type="Pfam" id="PF04263"/>
    </source>
</evidence>
<dbReference type="InterPro" id="IPR006282">
    <property type="entry name" value="Thi_PPkinase"/>
</dbReference>
<keyword evidence="2" id="KW-0547">Nucleotide-binding</keyword>
<dbReference type="Gene3D" id="3.40.50.10240">
    <property type="entry name" value="Thiamin pyrophosphokinase, catalytic domain"/>
    <property type="match status" value="1"/>
</dbReference>
<dbReference type="GO" id="GO:0005524">
    <property type="term" value="F:ATP binding"/>
    <property type="evidence" value="ECO:0007669"/>
    <property type="project" value="UniProtKB-KW"/>
</dbReference>
<dbReference type="CDD" id="cd07995">
    <property type="entry name" value="TPK"/>
    <property type="match status" value="1"/>
</dbReference>
<dbReference type="GO" id="GO:0006772">
    <property type="term" value="P:thiamine metabolic process"/>
    <property type="evidence" value="ECO:0007669"/>
    <property type="project" value="UniProtKB-UniRule"/>
</dbReference>
<dbReference type="InterPro" id="IPR036759">
    <property type="entry name" value="TPK_catalytic_sf"/>
</dbReference>
<dbReference type="InterPro" id="IPR036371">
    <property type="entry name" value="TPK_B1-bd_sf"/>
</dbReference>
<feature type="domain" description="Thiamin pyrophosphokinase thiamin-binding" evidence="7">
    <location>
        <begin position="172"/>
        <end position="229"/>
    </location>
</feature>
<dbReference type="SUPFAM" id="SSF63862">
    <property type="entry name" value="Thiamin pyrophosphokinase, substrate-binding domain"/>
    <property type="match status" value="1"/>
</dbReference>
<sequence>MSQTSSLQLSFPQITVTYPAQPAASPWLLVTGGRPPQTEWLDQLQGFAHCWAADHGIDTCQKSARLPDCLLGDGDSASTAAWQWAVRQGVPIRKFPVAKDLTDTQLALAMMQVEGAPFIALTGAFGGRFDHAFSTIFSAAAAQIPCCLIDESEALFYVTTDMSITLTCQTRPKALSLLPFTGTCTGVSIGNVRWPLAGATLSQRQPNAVSNELLTGQNELTVSIASGILGVYCYWGKY</sequence>
<dbReference type="InterPro" id="IPR053149">
    <property type="entry name" value="TPK"/>
</dbReference>
<keyword evidence="3 8" id="KW-0418">Kinase</keyword>
<evidence type="ECO:0000313" key="8">
    <source>
        <dbReference type="EMBL" id="SFI35865.1"/>
    </source>
</evidence>
<evidence type="ECO:0000256" key="3">
    <source>
        <dbReference type="ARBA" id="ARBA00022777"/>
    </source>
</evidence>